<keyword evidence="7" id="KW-0288">FMN</keyword>
<dbReference type="GO" id="GO:0001716">
    <property type="term" value="F:L-amino-acid oxidase activity"/>
    <property type="evidence" value="ECO:0007669"/>
    <property type="project" value="TreeGrafter"/>
</dbReference>
<dbReference type="PANTHER" id="PTHR10742:SF342">
    <property type="entry name" value="AMINE OXIDASE"/>
    <property type="match status" value="1"/>
</dbReference>
<evidence type="ECO:0000259" key="13">
    <source>
        <dbReference type="Pfam" id="PF02027"/>
    </source>
</evidence>
<dbReference type="InterPro" id="IPR006064">
    <property type="entry name" value="Glycosidase"/>
</dbReference>
<proteinExistence type="inferred from homology"/>
<dbReference type="EMBL" id="DQ782955">
    <property type="protein sequence ID" value="ABI15642.1"/>
    <property type="molecule type" value="Genomic_DNA"/>
</dbReference>
<comment type="cofactor">
    <cofactor evidence="1">
        <name>FMN</name>
        <dbReference type="ChEBI" id="CHEBI:58210"/>
    </cofactor>
</comment>
<dbReference type="PIRSF" id="PIRSF000319">
    <property type="entry name" value="Trp_2-mono_O2ase"/>
    <property type="match status" value="1"/>
</dbReference>
<dbReference type="RefSeq" id="WP_032491790.1">
    <property type="nucleotide sequence ID" value="NZ_KX986281.1"/>
</dbReference>
<evidence type="ECO:0000256" key="7">
    <source>
        <dbReference type="ARBA" id="ARBA00022643"/>
    </source>
</evidence>
<evidence type="ECO:0000256" key="2">
    <source>
        <dbReference type="ARBA" id="ARBA00004814"/>
    </source>
</evidence>
<dbReference type="GO" id="GO:0009063">
    <property type="term" value="P:amino acid catabolic process"/>
    <property type="evidence" value="ECO:0007669"/>
    <property type="project" value="TreeGrafter"/>
</dbReference>
<comment type="similarity">
    <text evidence="3">Belongs to the tryptophan 2-monooxygenase family.</text>
</comment>
<evidence type="ECO:0000256" key="4">
    <source>
        <dbReference type="ARBA" id="ARBA00012535"/>
    </source>
</evidence>
<dbReference type="Gene3D" id="3.90.660.10">
    <property type="match status" value="1"/>
</dbReference>
<accession>Q0MXW3</accession>
<dbReference type="Gene3D" id="3.50.50.60">
    <property type="entry name" value="FAD/NAD(P)-binding domain"/>
    <property type="match status" value="1"/>
</dbReference>
<dbReference type="UniPathway" id="UPA00151"/>
<evidence type="ECO:0000259" key="12">
    <source>
        <dbReference type="Pfam" id="PF01593"/>
    </source>
</evidence>
<keyword evidence="6" id="KW-0285">Flavoprotein</keyword>
<dbReference type="Gene3D" id="1.10.405.40">
    <property type="match status" value="1"/>
</dbReference>
<evidence type="ECO:0000256" key="3">
    <source>
        <dbReference type="ARBA" id="ARBA00005833"/>
    </source>
</evidence>
<dbReference type="GO" id="GO:0050361">
    <property type="term" value="F:tryptophan 2-monooxygenase activity"/>
    <property type="evidence" value="ECO:0007669"/>
    <property type="project" value="UniProtKB-EC"/>
</dbReference>
<dbReference type="SUPFAM" id="SSF51905">
    <property type="entry name" value="FAD/NAD(P)-binding domain"/>
    <property type="match status" value="1"/>
</dbReference>
<dbReference type="EC" id="1.13.12.3" evidence="4"/>
<dbReference type="SUPFAM" id="SSF54373">
    <property type="entry name" value="FAD-linked reductases, C-terminal domain"/>
    <property type="match status" value="1"/>
</dbReference>
<reference evidence="14" key="1">
    <citation type="journal article" date="2007" name="Phytochemistry">
        <title>Production and secretion of resveratrol in hairy root cultures of peanut.</title>
        <authorList>
            <person name="Medina-Bolivar F."/>
            <person name="Condori J."/>
            <person name="Rimando A.M."/>
            <person name="Hubstenberger J."/>
            <person name="Shelton K."/>
            <person name="O'keefe S.F."/>
            <person name="Bennett S."/>
            <person name="Dolan M.C."/>
        </authorList>
    </citation>
    <scope>NUCLEOTIDE SEQUENCE</scope>
    <source>
        <strain evidence="14">ATCC 15834</strain>
        <plasmid evidence="14">pRi 15834</plasmid>
    </source>
</reference>
<evidence type="ECO:0000256" key="9">
    <source>
        <dbReference type="ARBA" id="ARBA00023033"/>
    </source>
</evidence>
<dbReference type="PRINTS" id="PR00419">
    <property type="entry name" value="ADXRDTASE"/>
</dbReference>
<gene>
    <name evidence="14" type="primary">aux1</name>
</gene>
<feature type="domain" description="Amine oxidase" evidence="12">
    <location>
        <begin position="231"/>
        <end position="717"/>
    </location>
</feature>
<dbReference type="InterPro" id="IPR050281">
    <property type="entry name" value="Flavin_monoamine_oxidase"/>
</dbReference>
<keyword evidence="10" id="KW-0073">Auxin biosynthesis</keyword>
<organism evidence="14">
    <name type="scientific">Rhizobium rhizogenes</name>
    <name type="common">Agrobacterium rhizogenes</name>
    <dbReference type="NCBI Taxonomy" id="359"/>
    <lineage>
        <taxon>Bacteria</taxon>
        <taxon>Pseudomonadati</taxon>
        <taxon>Pseudomonadota</taxon>
        <taxon>Alphaproteobacteria</taxon>
        <taxon>Hyphomicrobiales</taxon>
        <taxon>Rhizobiaceae</taxon>
        <taxon>Rhizobium/Agrobacterium group</taxon>
        <taxon>Rhizobium</taxon>
    </lineage>
</organism>
<feature type="domain" description="Cytokinin glycosidase" evidence="13">
    <location>
        <begin position="66"/>
        <end position="180"/>
    </location>
</feature>
<name>Q0MXW3_RHIRH</name>
<dbReference type="InterPro" id="IPR012142">
    <property type="entry name" value="Trp_2-mOase"/>
</dbReference>
<evidence type="ECO:0000256" key="6">
    <source>
        <dbReference type="ARBA" id="ARBA00022630"/>
    </source>
</evidence>
<protein>
    <recommendedName>
        <fullName evidence="5">Tryptophan 2-monooxygenase</fullName>
        <ecNumber evidence="4">1.13.12.3</ecNumber>
    </recommendedName>
</protein>
<dbReference type="Pfam" id="PF01593">
    <property type="entry name" value="Amino_oxidase"/>
    <property type="match status" value="1"/>
</dbReference>
<dbReference type="InterPro" id="IPR036188">
    <property type="entry name" value="FAD/NAD-bd_sf"/>
</dbReference>
<keyword evidence="9 14" id="KW-0503">Monooxygenase</keyword>
<evidence type="ECO:0000256" key="8">
    <source>
        <dbReference type="ARBA" id="ARBA00023002"/>
    </source>
</evidence>
<evidence type="ECO:0000256" key="5">
    <source>
        <dbReference type="ARBA" id="ARBA00017871"/>
    </source>
</evidence>
<dbReference type="GO" id="GO:0009851">
    <property type="term" value="P:auxin biosynthetic process"/>
    <property type="evidence" value="ECO:0007669"/>
    <property type="project" value="UniProtKB-UniPathway"/>
</dbReference>
<geneLocation type="plasmid" evidence="14">
    <name>pRi 15834</name>
</geneLocation>
<evidence type="ECO:0000256" key="1">
    <source>
        <dbReference type="ARBA" id="ARBA00001917"/>
    </source>
</evidence>
<comment type="catalytic activity">
    <reaction evidence="11">
        <text>L-tryptophan + O2 = indole-3-acetamide + CO2 + H2O</text>
        <dbReference type="Rhea" id="RHEA:16165"/>
        <dbReference type="ChEBI" id="CHEBI:15377"/>
        <dbReference type="ChEBI" id="CHEBI:15379"/>
        <dbReference type="ChEBI" id="CHEBI:16031"/>
        <dbReference type="ChEBI" id="CHEBI:16526"/>
        <dbReference type="ChEBI" id="CHEBI:57912"/>
        <dbReference type="EC" id="1.13.12.3"/>
    </reaction>
</comment>
<evidence type="ECO:0000256" key="11">
    <source>
        <dbReference type="ARBA" id="ARBA00047321"/>
    </source>
</evidence>
<dbReference type="AlphaFoldDB" id="Q0MXW3"/>
<comment type="pathway">
    <text evidence="2">Plant hormone metabolism; auxin biosynthesis.</text>
</comment>
<keyword evidence="8" id="KW-0560">Oxidoreductase</keyword>
<sequence>MAGSSFTLPSTGSAPLDMMLIDDSDLLQLGLQQVFSKRYTETPQSRYKLTRRASPDVSSGEGNVHALAFIYVNAETLQMIKNARSLTEANGVKDLVAIDVPPFRNDFSRALLLQVINLLGNNRNADDDLSHFIAVALPNSARSKILTTAPFEGSLSENFRGFPITREGNVACEVLAYGNNLMPKACSDSFPTVDLLYDYGKFFESCAADGRIGYFPEGVSKPKVAIIGAGISGLVAASELLHAGVDDVTVYEASDRLGGKLWSHGFKSAPNVIAEMGAMRFPRSESCLFFYLKKHGLDSVGLFPNPGSVDTALFYRGRQYIWKAGEEPPELFRRVHHGWRAFLQDGYLHDGVMLASPLAIVDALKLGHLQQAHGFWQSWLTYFERESFSSGIEKMFLGNHPPGGEQWNSLDDLDLFKALGIGSGGFGPVFESGFIEILRLVVNGYEDNVRLSYEGISELPHRIASQVINGRSIRERTIHVQVEQIDREEDKINIKIKGGKVEVYDRVLVTSGFANIEMRHLLTSSNAFFHADVSHAIGNSHMTGASKLFLLTNEKFWLQHHLPSCILTTGVAKAVYCLDYDPRDPSGKGLVLISYTWEDDSHKLLAVPDKRERFASLQRDIGRAFPDFAKHLTPADGNYDDNIVQHDWLTDPHAGGAFKLNRRGNDVYSERLFFQPFDVMHPADDKGLYLAGCSCSFTGGWVDGAIQTACNATCAIIYGSGGTLKEGNPLAHAWKRYRYQA</sequence>
<evidence type="ECO:0000256" key="10">
    <source>
        <dbReference type="ARBA" id="ARBA00023070"/>
    </source>
</evidence>
<evidence type="ECO:0000313" key="14">
    <source>
        <dbReference type="EMBL" id="ABI15642.1"/>
    </source>
</evidence>
<dbReference type="PANTHER" id="PTHR10742">
    <property type="entry name" value="FLAVIN MONOAMINE OXIDASE"/>
    <property type="match status" value="1"/>
</dbReference>
<dbReference type="Pfam" id="PF02027">
    <property type="entry name" value="RolB_RolC"/>
    <property type="match status" value="1"/>
</dbReference>
<dbReference type="InterPro" id="IPR002937">
    <property type="entry name" value="Amino_oxidase"/>
</dbReference>
<keyword evidence="14" id="KW-0614">Plasmid</keyword>